<comment type="caution">
    <text evidence="1">The sequence shown here is derived from an EMBL/GenBank/DDBJ whole genome shotgun (WGS) entry which is preliminary data.</text>
</comment>
<sequence length="179" mass="18455">SQLREMTSTTGAGLKALVNNTSTGTMYVQQIGNGRYVNGEAITPTTPFLDGNGNSVTGLTFTVQTNTSSGSIKVQGDLFDKNDSTGTAGQVLSSTGTGNGVDWIDFNGGGSVTEVDAGIGLLTSPSSGITTTGSVSLRYVQTNEPTVSNFIDAATEQTAPQTADYIIYSDQTGANQVYK</sequence>
<protein>
    <recommendedName>
        <fullName evidence="2">Flagellar hook protein FlgE</fullName>
    </recommendedName>
</protein>
<name>X0TH14_9ZZZZ</name>
<evidence type="ECO:0008006" key="2">
    <source>
        <dbReference type="Google" id="ProtNLM"/>
    </source>
</evidence>
<organism evidence="1">
    <name type="scientific">marine sediment metagenome</name>
    <dbReference type="NCBI Taxonomy" id="412755"/>
    <lineage>
        <taxon>unclassified sequences</taxon>
        <taxon>metagenomes</taxon>
        <taxon>ecological metagenomes</taxon>
    </lineage>
</organism>
<dbReference type="AlphaFoldDB" id="X0TH14"/>
<feature type="non-terminal residue" evidence="1">
    <location>
        <position position="179"/>
    </location>
</feature>
<accession>X0TH14</accession>
<dbReference type="EMBL" id="BARS01013012">
    <property type="protein sequence ID" value="GAF92504.1"/>
    <property type="molecule type" value="Genomic_DNA"/>
</dbReference>
<gene>
    <name evidence="1" type="ORF">S01H1_22858</name>
</gene>
<feature type="non-terminal residue" evidence="1">
    <location>
        <position position="1"/>
    </location>
</feature>
<evidence type="ECO:0000313" key="1">
    <source>
        <dbReference type="EMBL" id="GAF92504.1"/>
    </source>
</evidence>
<proteinExistence type="predicted"/>
<reference evidence="1" key="1">
    <citation type="journal article" date="2014" name="Front. Microbiol.">
        <title>High frequency of phylogenetically diverse reductive dehalogenase-homologous genes in deep subseafloor sedimentary metagenomes.</title>
        <authorList>
            <person name="Kawai M."/>
            <person name="Futagami T."/>
            <person name="Toyoda A."/>
            <person name="Takaki Y."/>
            <person name="Nishi S."/>
            <person name="Hori S."/>
            <person name="Arai W."/>
            <person name="Tsubouchi T."/>
            <person name="Morono Y."/>
            <person name="Uchiyama I."/>
            <person name="Ito T."/>
            <person name="Fujiyama A."/>
            <person name="Inagaki F."/>
            <person name="Takami H."/>
        </authorList>
    </citation>
    <scope>NUCLEOTIDE SEQUENCE</scope>
    <source>
        <strain evidence="1">Expedition CK06-06</strain>
    </source>
</reference>